<dbReference type="Proteomes" id="UP000308760">
    <property type="component" value="Unassembled WGS sequence"/>
</dbReference>
<comment type="caution">
    <text evidence="1">The sequence shown here is derived from an EMBL/GenBank/DDBJ whole genome shotgun (WGS) entry which is preliminary data.</text>
</comment>
<reference evidence="2" key="1">
    <citation type="submission" date="2019-04" db="EMBL/GenBank/DDBJ databases">
        <title>Nocardioides xinjiangensis sp. nov.</title>
        <authorList>
            <person name="Liu S."/>
        </authorList>
    </citation>
    <scope>NUCLEOTIDE SEQUENCE [LARGE SCALE GENOMIC DNA]</scope>
    <source>
        <strain evidence="2">18</strain>
    </source>
</reference>
<dbReference type="OrthoDB" id="3638028at2"/>
<dbReference type="GO" id="GO:0019748">
    <property type="term" value="P:secondary metabolic process"/>
    <property type="evidence" value="ECO:0007669"/>
    <property type="project" value="InterPro"/>
</dbReference>
<dbReference type="InterPro" id="IPR011009">
    <property type="entry name" value="Kinase-like_dom_sf"/>
</dbReference>
<evidence type="ECO:0000313" key="2">
    <source>
        <dbReference type="Proteomes" id="UP000308760"/>
    </source>
</evidence>
<evidence type="ECO:0000313" key="1">
    <source>
        <dbReference type="EMBL" id="THV34369.1"/>
    </source>
</evidence>
<dbReference type="InterPro" id="IPR006748">
    <property type="entry name" value="NH2Glyco/OHUrea_AB-resist_kin"/>
</dbReference>
<dbReference type="Gene3D" id="1.10.510.10">
    <property type="entry name" value="Transferase(Phosphotransferase) domain 1"/>
    <property type="match status" value="1"/>
</dbReference>
<gene>
    <name evidence="1" type="ORF">FAB82_24250</name>
</gene>
<keyword evidence="2" id="KW-1185">Reference proteome</keyword>
<dbReference type="SUPFAM" id="SSF56112">
    <property type="entry name" value="Protein kinase-like (PK-like)"/>
    <property type="match status" value="1"/>
</dbReference>
<accession>A0A4S8Q1E7</accession>
<name>A0A4S8Q1E7_9ACTN</name>
<protein>
    <submittedName>
        <fullName evidence="1">Aminoglycoside phosphotransferase</fullName>
    </submittedName>
</protein>
<sequence length="338" mass="37118">MLAIMGSRCRCSTMSLTDGMRWASINPMHHTSATVSPFVRAKAESFGEPGLAWLDGLDDLIAEMEQQWSITVGQPIRGGTSSYVAHARTIDGQGAVLKLALPHFWAPHEIQRLDQAAGRGYARLLASDPDRNVMLMEALGPSMSQLGWPPEQVIKTVCATLQQAWQVELPETVPAQTGSSKAQDLAKLINRAWRGLDQPCSKEVIETALRYAERRAAAYNEDRCVAVHGDPHSGNAMQVLSPRSGAESGFVYVDPEAFVAEPAYDLGIVLRDWTEEFLNGPTRSLVRHRCGLLAEHSGLDGDAIWEWGFLERVATGLYVLEFGAAWGQEHLDVAERLV</sequence>
<keyword evidence="1" id="KW-0808">Transferase</keyword>
<proteinExistence type="predicted"/>
<organism evidence="1 2">
    <name type="scientific">Glycomyces buryatensis</name>
    <dbReference type="NCBI Taxonomy" id="2570927"/>
    <lineage>
        <taxon>Bacteria</taxon>
        <taxon>Bacillati</taxon>
        <taxon>Actinomycetota</taxon>
        <taxon>Actinomycetes</taxon>
        <taxon>Glycomycetales</taxon>
        <taxon>Glycomycetaceae</taxon>
        <taxon>Glycomyces</taxon>
    </lineage>
</organism>
<dbReference type="EMBL" id="STGY01000080">
    <property type="protein sequence ID" value="THV34369.1"/>
    <property type="molecule type" value="Genomic_DNA"/>
</dbReference>
<dbReference type="AlphaFoldDB" id="A0A4S8Q1E7"/>
<reference evidence="1 2" key="2">
    <citation type="submission" date="2019-05" db="EMBL/GenBank/DDBJ databases">
        <title>Glycomyces buryatensis sp. nov.</title>
        <authorList>
            <person name="Nikitina E."/>
        </authorList>
    </citation>
    <scope>NUCLEOTIDE SEQUENCE [LARGE SCALE GENOMIC DNA]</scope>
    <source>
        <strain evidence="1 2">18</strain>
    </source>
</reference>
<dbReference type="Pfam" id="PF04655">
    <property type="entry name" value="APH_6_hur"/>
    <property type="match status" value="1"/>
</dbReference>
<dbReference type="GO" id="GO:0016773">
    <property type="term" value="F:phosphotransferase activity, alcohol group as acceptor"/>
    <property type="evidence" value="ECO:0007669"/>
    <property type="project" value="InterPro"/>
</dbReference>